<feature type="domain" description="CstA N-terminal" evidence="8">
    <location>
        <begin position="302"/>
        <end position="438"/>
    </location>
</feature>
<proteinExistence type="inferred from homology"/>
<evidence type="ECO:0000256" key="7">
    <source>
        <dbReference type="SAM" id="Phobius"/>
    </source>
</evidence>
<evidence type="ECO:0000256" key="5">
    <source>
        <dbReference type="ARBA" id="ARBA00022989"/>
    </source>
</evidence>
<keyword evidence="4 7" id="KW-0812">Transmembrane</keyword>
<keyword evidence="3" id="KW-1003">Cell membrane</keyword>
<gene>
    <name evidence="9" type="primary">yjiY</name>
    <name evidence="9" type="ORF">CSLFYP84_04662</name>
</gene>
<feature type="transmembrane region" description="Helical" evidence="7">
    <location>
        <begin position="74"/>
        <end position="97"/>
    </location>
</feature>
<evidence type="ECO:0000313" key="9">
    <source>
        <dbReference type="EMBL" id="VYU82527.1"/>
    </source>
</evidence>
<reference evidence="9" key="1">
    <citation type="submission" date="2019-11" db="EMBL/GenBank/DDBJ databases">
        <authorList>
            <person name="Feng L."/>
        </authorList>
    </citation>
    <scope>NUCLEOTIDE SEQUENCE</scope>
    <source>
        <strain evidence="9">CsymbiosumLFYP84</strain>
    </source>
</reference>
<feature type="domain" description="CstA N-terminal" evidence="8">
    <location>
        <begin position="4"/>
        <end position="143"/>
    </location>
</feature>
<sequence>MLSFFICLALLIGGYFVYGKMVDNTFGTDDRETPAVRINDGVDYVVMPQWKLFLVQLLNIAGLGPIFGALQGALWGPVVFLWITFGTIFAGGVHDYFSGMLSERNDGASISEVCGIYLGGLMKNVMRVFSIVLLVMVGTVFAVGPAGLIVTLFQNNGAAGLVTNKEFWLWVILAYYFIATFISIDKIIGKIYPVFGICLIIMAVGVAIGIFTKAEFVIPEIWSNFHNMHPKGTPIWSVMFITVACGAISGFHATQSPLMARCMKSEKQGHFVFYGAMVCEGVIALIWAAAGCSLYAVTGGLNTGLQEALANGQSAAIYDVCKKTMGGIGIALAMLGVIACPITSGDTAFRSARLVVADWFKIDQKAYASRLKLCIPLLAAGAIIGHLDYTIVWRYFSWTNQTLAMIVLWTASMYLYKEKKNYWLTAVPATFMSAVSMTYFFYAGECLNLGTTVAYPAGIILAVVFLGIFIRATKKQQTA</sequence>
<dbReference type="GO" id="GO:0005886">
    <property type="term" value="C:plasma membrane"/>
    <property type="evidence" value="ECO:0007669"/>
    <property type="project" value="UniProtKB-SubCell"/>
</dbReference>
<name>A0A6N3HZR1_CLOSY</name>
<feature type="transmembrane region" description="Helical" evidence="7">
    <location>
        <begin position="328"/>
        <end position="349"/>
    </location>
</feature>
<dbReference type="PANTHER" id="PTHR30252:SF4">
    <property type="entry name" value="CARBON STARVATION"/>
    <property type="match status" value="1"/>
</dbReference>
<dbReference type="InterPro" id="IPR003706">
    <property type="entry name" value="CstA_N"/>
</dbReference>
<evidence type="ECO:0000256" key="6">
    <source>
        <dbReference type="ARBA" id="ARBA00023136"/>
    </source>
</evidence>
<organism evidence="9">
    <name type="scientific">Clostridium symbiosum</name>
    <name type="common">Bacteroides symbiosus</name>
    <dbReference type="NCBI Taxonomy" id="1512"/>
    <lineage>
        <taxon>Bacteria</taxon>
        <taxon>Bacillati</taxon>
        <taxon>Bacillota</taxon>
        <taxon>Clostridia</taxon>
        <taxon>Lachnospirales</taxon>
        <taxon>Lachnospiraceae</taxon>
        <taxon>Otoolea</taxon>
    </lineage>
</organism>
<comment type="subcellular location">
    <subcellularLocation>
        <location evidence="1">Cell membrane</location>
        <topology evidence="1">Multi-pass membrane protein</topology>
    </subcellularLocation>
</comment>
<feature type="transmembrane region" description="Helical" evidence="7">
    <location>
        <begin position="422"/>
        <end position="442"/>
    </location>
</feature>
<feature type="transmembrane region" description="Helical" evidence="7">
    <location>
        <begin position="232"/>
        <end position="251"/>
    </location>
</feature>
<dbReference type="EMBL" id="CACRUA010000083">
    <property type="protein sequence ID" value="VYU82527.1"/>
    <property type="molecule type" value="Genomic_DNA"/>
</dbReference>
<dbReference type="AlphaFoldDB" id="A0A6N3HZR1"/>
<protein>
    <submittedName>
        <fullName evidence="9">Inner membrane protein YjiY</fullName>
    </submittedName>
</protein>
<feature type="transmembrane region" description="Helical" evidence="7">
    <location>
        <begin position="271"/>
        <end position="297"/>
    </location>
</feature>
<comment type="similarity">
    <text evidence="2">Belongs to the peptide transporter carbon starvation (CstA) (TC 2.A.114) family.</text>
</comment>
<evidence type="ECO:0000256" key="2">
    <source>
        <dbReference type="ARBA" id="ARBA00007755"/>
    </source>
</evidence>
<feature type="domain" description="CstA N-terminal" evidence="8">
    <location>
        <begin position="158"/>
        <end position="294"/>
    </location>
</feature>
<accession>A0A6N3HZR1</accession>
<evidence type="ECO:0000259" key="8">
    <source>
        <dbReference type="Pfam" id="PF02554"/>
    </source>
</evidence>
<dbReference type="GO" id="GO:0009267">
    <property type="term" value="P:cellular response to starvation"/>
    <property type="evidence" value="ECO:0007669"/>
    <property type="project" value="InterPro"/>
</dbReference>
<evidence type="ECO:0000256" key="1">
    <source>
        <dbReference type="ARBA" id="ARBA00004651"/>
    </source>
</evidence>
<dbReference type="RefSeq" id="WP_156685047.1">
    <property type="nucleotide sequence ID" value="NZ_CACRUA010000083.1"/>
</dbReference>
<dbReference type="PANTHER" id="PTHR30252">
    <property type="entry name" value="INNER MEMBRANE PEPTIDE TRANSPORTER"/>
    <property type="match status" value="1"/>
</dbReference>
<dbReference type="Pfam" id="PF02554">
    <property type="entry name" value="CstA"/>
    <property type="match status" value="3"/>
</dbReference>
<keyword evidence="5 7" id="KW-1133">Transmembrane helix</keyword>
<feature type="transmembrane region" description="Helical" evidence="7">
    <location>
        <begin position="191"/>
        <end position="212"/>
    </location>
</feature>
<evidence type="ECO:0000256" key="3">
    <source>
        <dbReference type="ARBA" id="ARBA00022475"/>
    </source>
</evidence>
<evidence type="ECO:0000256" key="4">
    <source>
        <dbReference type="ARBA" id="ARBA00022692"/>
    </source>
</evidence>
<feature type="transmembrane region" description="Helical" evidence="7">
    <location>
        <begin position="395"/>
        <end position="415"/>
    </location>
</feature>
<dbReference type="InterPro" id="IPR051605">
    <property type="entry name" value="CstA"/>
</dbReference>
<feature type="transmembrane region" description="Helical" evidence="7">
    <location>
        <begin position="131"/>
        <end position="155"/>
    </location>
</feature>
<feature type="transmembrane region" description="Helical" evidence="7">
    <location>
        <begin position="370"/>
        <end position="389"/>
    </location>
</feature>
<keyword evidence="6 7" id="KW-0472">Membrane</keyword>
<feature type="transmembrane region" description="Helical" evidence="7">
    <location>
        <begin position="454"/>
        <end position="473"/>
    </location>
</feature>
<feature type="transmembrane region" description="Helical" evidence="7">
    <location>
        <begin position="167"/>
        <end position="184"/>
    </location>
</feature>